<name>A0ABP9BWF3_9PSEU</name>
<reference evidence="3" key="1">
    <citation type="journal article" date="2019" name="Int. J. Syst. Evol. Microbiol.">
        <title>The Global Catalogue of Microorganisms (GCM) 10K type strain sequencing project: providing services to taxonomists for standard genome sequencing and annotation.</title>
        <authorList>
            <consortium name="The Broad Institute Genomics Platform"/>
            <consortium name="The Broad Institute Genome Sequencing Center for Infectious Disease"/>
            <person name="Wu L."/>
            <person name="Ma J."/>
        </authorList>
    </citation>
    <scope>NUCLEOTIDE SEQUENCE [LARGE SCALE GENOMIC DNA]</scope>
    <source>
        <strain evidence="3">JCM 17979</strain>
    </source>
</reference>
<accession>A0ABP9BWF3</accession>
<proteinExistence type="predicted"/>
<feature type="compositionally biased region" description="Polar residues" evidence="1">
    <location>
        <begin position="92"/>
        <end position="106"/>
    </location>
</feature>
<feature type="compositionally biased region" description="Low complexity" evidence="1">
    <location>
        <begin position="45"/>
        <end position="63"/>
    </location>
</feature>
<sequence length="152" mass="15988">MPASQVTTRGSGPTRSTLQSRPAAAAAMPTTARASTRVEGRSGVCRSSATRPATTSAARCTSPIRPRDQSHTARPIPKHCQRNITRPWKTVENPSSAAPSSMITSGTAMTPHAIAGSVHRRRQNPRPTAAAAAAARVNMASCAGSVQYEWSR</sequence>
<protein>
    <submittedName>
        <fullName evidence="2">Uncharacterized protein</fullName>
    </submittedName>
</protein>
<gene>
    <name evidence="2" type="ORF">GCM10023200_42430</name>
</gene>
<keyword evidence="3" id="KW-1185">Reference proteome</keyword>
<feature type="compositionally biased region" description="Polar residues" evidence="1">
    <location>
        <begin position="1"/>
        <end position="19"/>
    </location>
</feature>
<evidence type="ECO:0000313" key="3">
    <source>
        <dbReference type="Proteomes" id="UP001500928"/>
    </source>
</evidence>
<dbReference type="Proteomes" id="UP001500928">
    <property type="component" value="Unassembled WGS sequence"/>
</dbReference>
<feature type="region of interest" description="Disordered" evidence="1">
    <location>
        <begin position="1"/>
        <end position="106"/>
    </location>
</feature>
<comment type="caution">
    <text evidence="2">The sequence shown here is derived from an EMBL/GenBank/DDBJ whole genome shotgun (WGS) entry which is preliminary data.</text>
</comment>
<organism evidence="2 3">
    <name type="scientific">Actinomycetospora chlora</name>
    <dbReference type="NCBI Taxonomy" id="663608"/>
    <lineage>
        <taxon>Bacteria</taxon>
        <taxon>Bacillati</taxon>
        <taxon>Actinomycetota</taxon>
        <taxon>Actinomycetes</taxon>
        <taxon>Pseudonocardiales</taxon>
        <taxon>Pseudonocardiaceae</taxon>
        <taxon>Actinomycetospora</taxon>
    </lineage>
</organism>
<evidence type="ECO:0000256" key="1">
    <source>
        <dbReference type="SAM" id="MobiDB-lite"/>
    </source>
</evidence>
<evidence type="ECO:0000313" key="2">
    <source>
        <dbReference type="EMBL" id="GAA4801123.1"/>
    </source>
</evidence>
<feature type="compositionally biased region" description="Low complexity" evidence="1">
    <location>
        <begin position="20"/>
        <end position="37"/>
    </location>
</feature>
<dbReference type="EMBL" id="BAABHO010000039">
    <property type="protein sequence ID" value="GAA4801123.1"/>
    <property type="molecule type" value="Genomic_DNA"/>
</dbReference>